<keyword evidence="1" id="KW-0732">Signal</keyword>
<dbReference type="EMBL" id="JAIWYP010000011">
    <property type="protein sequence ID" value="KAH3735605.1"/>
    <property type="molecule type" value="Genomic_DNA"/>
</dbReference>
<protein>
    <submittedName>
        <fullName evidence="2">Uncharacterized protein</fullName>
    </submittedName>
</protein>
<evidence type="ECO:0000313" key="3">
    <source>
        <dbReference type="Proteomes" id="UP000828390"/>
    </source>
</evidence>
<organism evidence="2 3">
    <name type="scientific">Dreissena polymorpha</name>
    <name type="common">Zebra mussel</name>
    <name type="synonym">Mytilus polymorpha</name>
    <dbReference type="NCBI Taxonomy" id="45954"/>
    <lineage>
        <taxon>Eukaryota</taxon>
        <taxon>Metazoa</taxon>
        <taxon>Spiralia</taxon>
        <taxon>Lophotrochozoa</taxon>
        <taxon>Mollusca</taxon>
        <taxon>Bivalvia</taxon>
        <taxon>Autobranchia</taxon>
        <taxon>Heteroconchia</taxon>
        <taxon>Euheterodonta</taxon>
        <taxon>Imparidentia</taxon>
        <taxon>Neoheterodontei</taxon>
        <taxon>Myida</taxon>
        <taxon>Dreissenoidea</taxon>
        <taxon>Dreissenidae</taxon>
        <taxon>Dreissena</taxon>
    </lineage>
</organism>
<feature type="chain" id="PRO_5039214575" evidence="1">
    <location>
        <begin position="25"/>
        <end position="52"/>
    </location>
</feature>
<proteinExistence type="predicted"/>
<name>A0A9D4D097_DREPO</name>
<sequence>MTPKQFLIVTMLILILLLLCQVHRDIVLHIEDSLVKKGYYRVGHHDSGNQTE</sequence>
<reference evidence="2" key="2">
    <citation type="submission" date="2020-11" db="EMBL/GenBank/DDBJ databases">
        <authorList>
            <person name="McCartney M.A."/>
            <person name="Auch B."/>
            <person name="Kono T."/>
            <person name="Mallez S."/>
            <person name="Becker A."/>
            <person name="Gohl D.M."/>
            <person name="Silverstein K.A.T."/>
            <person name="Koren S."/>
            <person name="Bechman K.B."/>
            <person name="Herman A."/>
            <person name="Abrahante J.E."/>
            <person name="Garbe J."/>
        </authorList>
    </citation>
    <scope>NUCLEOTIDE SEQUENCE</scope>
    <source>
        <strain evidence="2">Duluth1</strain>
        <tissue evidence="2">Whole animal</tissue>
    </source>
</reference>
<evidence type="ECO:0000313" key="2">
    <source>
        <dbReference type="EMBL" id="KAH3735605.1"/>
    </source>
</evidence>
<comment type="caution">
    <text evidence="2">The sequence shown here is derived from an EMBL/GenBank/DDBJ whole genome shotgun (WGS) entry which is preliminary data.</text>
</comment>
<evidence type="ECO:0000256" key="1">
    <source>
        <dbReference type="SAM" id="SignalP"/>
    </source>
</evidence>
<accession>A0A9D4D097</accession>
<gene>
    <name evidence="2" type="ORF">DPMN_042141</name>
</gene>
<dbReference type="AlphaFoldDB" id="A0A9D4D097"/>
<dbReference type="Proteomes" id="UP000828390">
    <property type="component" value="Unassembled WGS sequence"/>
</dbReference>
<reference evidence="2" key="1">
    <citation type="journal article" date="2019" name="bioRxiv">
        <title>The Genome of the Zebra Mussel, Dreissena polymorpha: A Resource for Invasive Species Research.</title>
        <authorList>
            <person name="McCartney M.A."/>
            <person name="Auch B."/>
            <person name="Kono T."/>
            <person name="Mallez S."/>
            <person name="Zhang Y."/>
            <person name="Obille A."/>
            <person name="Becker A."/>
            <person name="Abrahante J.E."/>
            <person name="Garbe J."/>
            <person name="Badalamenti J.P."/>
            <person name="Herman A."/>
            <person name="Mangelson H."/>
            <person name="Liachko I."/>
            <person name="Sullivan S."/>
            <person name="Sone E.D."/>
            <person name="Koren S."/>
            <person name="Silverstein K.A.T."/>
            <person name="Beckman K.B."/>
            <person name="Gohl D.M."/>
        </authorList>
    </citation>
    <scope>NUCLEOTIDE SEQUENCE</scope>
    <source>
        <strain evidence="2">Duluth1</strain>
        <tissue evidence="2">Whole animal</tissue>
    </source>
</reference>
<keyword evidence="3" id="KW-1185">Reference proteome</keyword>
<feature type="signal peptide" evidence="1">
    <location>
        <begin position="1"/>
        <end position="24"/>
    </location>
</feature>